<name>A0ABU9CJG5_9BURK</name>
<protein>
    <submittedName>
        <fullName evidence="1">DUF3293 domain-containing protein</fullName>
    </submittedName>
</protein>
<proteinExistence type="predicted"/>
<dbReference type="InterPro" id="IPR021710">
    <property type="entry name" value="DUF3293"/>
</dbReference>
<organism evidence="1 2">
    <name type="scientific">Pseudaquabacterium inlustre</name>
    <dbReference type="NCBI Taxonomy" id="2984192"/>
    <lineage>
        <taxon>Bacteria</taxon>
        <taxon>Pseudomonadati</taxon>
        <taxon>Pseudomonadota</taxon>
        <taxon>Betaproteobacteria</taxon>
        <taxon>Burkholderiales</taxon>
        <taxon>Sphaerotilaceae</taxon>
        <taxon>Pseudaquabacterium</taxon>
    </lineage>
</organism>
<dbReference type="RefSeq" id="WP_341411660.1">
    <property type="nucleotide sequence ID" value="NZ_JBBUTH010000008.1"/>
</dbReference>
<reference evidence="1 2" key="1">
    <citation type="submission" date="2024-04" db="EMBL/GenBank/DDBJ databases">
        <title>Novel species of the genus Ideonella isolated from streams.</title>
        <authorList>
            <person name="Lu H."/>
        </authorList>
    </citation>
    <scope>NUCLEOTIDE SEQUENCE [LARGE SCALE GENOMIC DNA]</scope>
    <source>
        <strain evidence="1 2">DXS22W</strain>
    </source>
</reference>
<dbReference type="Proteomes" id="UP001365405">
    <property type="component" value="Unassembled WGS sequence"/>
</dbReference>
<dbReference type="Pfam" id="PF11697">
    <property type="entry name" value="DUF3293"/>
    <property type="match status" value="1"/>
</dbReference>
<accession>A0ABU9CJG5</accession>
<dbReference type="EMBL" id="JBBUTH010000008">
    <property type="protein sequence ID" value="MEK8051968.1"/>
    <property type="molecule type" value="Genomic_DNA"/>
</dbReference>
<comment type="caution">
    <text evidence="1">The sequence shown here is derived from an EMBL/GenBank/DDBJ whole genome shotgun (WGS) entry which is preliminary data.</text>
</comment>
<evidence type="ECO:0000313" key="2">
    <source>
        <dbReference type="Proteomes" id="UP001365405"/>
    </source>
</evidence>
<keyword evidence="2" id="KW-1185">Reference proteome</keyword>
<gene>
    <name evidence="1" type="ORF">AACH10_17080</name>
</gene>
<sequence length="144" mass="15424">MFPDTQIAAALIQAYRETHYEVRPADTAAFTLHIDQPCAGLRAAHQRHGVACSAFITACNPYSQALDDAANAARQAALLAKLEAQGRRTDAGQGRHPANGWPAEPSLLVYGLGLEAARALGRQLEQNAIVWCGADAVPRLVLLR</sequence>
<evidence type="ECO:0000313" key="1">
    <source>
        <dbReference type="EMBL" id="MEK8051968.1"/>
    </source>
</evidence>